<evidence type="ECO:0000256" key="1">
    <source>
        <dbReference type="SAM" id="MobiDB-lite"/>
    </source>
</evidence>
<name>A0A3S2PSQ8_ORYJA</name>
<protein>
    <submittedName>
        <fullName evidence="2">Uncharacterized protein</fullName>
    </submittedName>
</protein>
<dbReference type="AlphaFoldDB" id="A0A3S2PSQ8"/>
<reference evidence="2 3" key="1">
    <citation type="submission" date="2018-11" db="EMBL/GenBank/DDBJ databases">
        <authorList>
            <person name="Lopez-Roques C."/>
            <person name="Donnadieu C."/>
            <person name="Bouchez O."/>
            <person name="Klopp C."/>
            <person name="Cabau C."/>
            <person name="Zahm M."/>
        </authorList>
    </citation>
    <scope>NUCLEOTIDE SEQUENCE [LARGE SCALE GENOMIC DNA]</scope>
    <source>
        <strain evidence="2">RS831</strain>
        <tissue evidence="2">Whole body</tissue>
    </source>
</reference>
<evidence type="ECO:0000313" key="3">
    <source>
        <dbReference type="Proteomes" id="UP000283210"/>
    </source>
</evidence>
<sequence>MCLGQSEPPIHVPRPTAGPSHTRTQALRQPELGGASLIQLDQEKLEKEARAPGRAQNHASMAANSALVARTGSGHRAGLQWPKSTM</sequence>
<feature type="region of interest" description="Disordered" evidence="1">
    <location>
        <begin position="1"/>
        <end position="31"/>
    </location>
</feature>
<evidence type="ECO:0000313" key="2">
    <source>
        <dbReference type="EMBL" id="RVE68839.1"/>
    </source>
</evidence>
<dbReference type="Proteomes" id="UP000283210">
    <property type="component" value="Chromosome 9"/>
</dbReference>
<accession>A0A3S2PSQ8</accession>
<organism evidence="2 3">
    <name type="scientific">Oryzias javanicus</name>
    <name type="common">Javanese ricefish</name>
    <name type="synonym">Aplocheilus javanicus</name>
    <dbReference type="NCBI Taxonomy" id="123683"/>
    <lineage>
        <taxon>Eukaryota</taxon>
        <taxon>Metazoa</taxon>
        <taxon>Chordata</taxon>
        <taxon>Craniata</taxon>
        <taxon>Vertebrata</taxon>
        <taxon>Euteleostomi</taxon>
        <taxon>Actinopterygii</taxon>
        <taxon>Neopterygii</taxon>
        <taxon>Teleostei</taxon>
        <taxon>Neoteleostei</taxon>
        <taxon>Acanthomorphata</taxon>
        <taxon>Ovalentaria</taxon>
        <taxon>Atherinomorphae</taxon>
        <taxon>Beloniformes</taxon>
        <taxon>Adrianichthyidae</taxon>
        <taxon>Oryziinae</taxon>
        <taxon>Oryzias</taxon>
    </lineage>
</organism>
<keyword evidence="3" id="KW-1185">Reference proteome</keyword>
<gene>
    <name evidence="2" type="ORF">OJAV_G00095710</name>
</gene>
<reference evidence="2 3" key="2">
    <citation type="submission" date="2019-01" db="EMBL/GenBank/DDBJ databases">
        <title>A chromosome length genome reference of the Java medaka (oryzias javanicus).</title>
        <authorList>
            <person name="Herpin A."/>
            <person name="Takehana Y."/>
            <person name="Naruse K."/>
            <person name="Ansai S."/>
            <person name="Kawaguchi M."/>
        </authorList>
    </citation>
    <scope>NUCLEOTIDE SEQUENCE [LARGE SCALE GENOMIC DNA]</scope>
    <source>
        <strain evidence="2">RS831</strain>
        <tissue evidence="2">Whole body</tissue>
    </source>
</reference>
<dbReference type="EMBL" id="CM012445">
    <property type="protein sequence ID" value="RVE68839.1"/>
    <property type="molecule type" value="Genomic_DNA"/>
</dbReference>
<proteinExistence type="predicted"/>